<evidence type="ECO:0000313" key="2">
    <source>
        <dbReference type="EMBL" id="KAK1593349.1"/>
    </source>
</evidence>
<feature type="transmembrane region" description="Helical" evidence="1">
    <location>
        <begin position="20"/>
        <end position="41"/>
    </location>
</feature>
<reference evidence="2" key="1">
    <citation type="submission" date="2021-06" db="EMBL/GenBank/DDBJ databases">
        <title>Comparative genomics, transcriptomics and evolutionary studies reveal genomic signatures of adaptation to plant cell wall in hemibiotrophic fungi.</title>
        <authorList>
            <consortium name="DOE Joint Genome Institute"/>
            <person name="Baroncelli R."/>
            <person name="Diaz J.F."/>
            <person name="Benocci T."/>
            <person name="Peng M."/>
            <person name="Battaglia E."/>
            <person name="Haridas S."/>
            <person name="Andreopoulos W."/>
            <person name="Labutti K."/>
            <person name="Pangilinan J."/>
            <person name="Floch G.L."/>
            <person name="Makela M.R."/>
            <person name="Henrissat B."/>
            <person name="Grigoriev I.V."/>
            <person name="Crouch J.A."/>
            <person name="De Vries R.P."/>
            <person name="Sukno S.A."/>
            <person name="Thon M.R."/>
        </authorList>
    </citation>
    <scope>NUCLEOTIDE SEQUENCE</scope>
    <source>
        <strain evidence="2">CBS 125086</strain>
    </source>
</reference>
<keyword evidence="1" id="KW-1133">Transmembrane helix</keyword>
<protein>
    <submittedName>
        <fullName evidence="2">Uncharacterized protein</fullName>
    </submittedName>
</protein>
<name>A0AAD8Q0Q3_9PEZI</name>
<dbReference type="Proteomes" id="UP001230504">
    <property type="component" value="Unassembled WGS sequence"/>
</dbReference>
<dbReference type="AlphaFoldDB" id="A0AAD8Q0Q3"/>
<evidence type="ECO:0000313" key="3">
    <source>
        <dbReference type="Proteomes" id="UP001230504"/>
    </source>
</evidence>
<dbReference type="EMBL" id="JAHLJV010000026">
    <property type="protein sequence ID" value="KAK1593349.1"/>
    <property type="molecule type" value="Genomic_DNA"/>
</dbReference>
<keyword evidence="1" id="KW-0812">Transmembrane</keyword>
<evidence type="ECO:0000256" key="1">
    <source>
        <dbReference type="SAM" id="Phobius"/>
    </source>
</evidence>
<proteinExistence type="predicted"/>
<accession>A0AAD8Q0Q3</accession>
<keyword evidence="3" id="KW-1185">Reference proteome</keyword>
<gene>
    <name evidence="2" type="ORF">LY79DRAFT_185123</name>
</gene>
<keyword evidence="1" id="KW-0472">Membrane</keyword>
<dbReference type="GeneID" id="85435581"/>
<dbReference type="RefSeq" id="XP_060414660.1">
    <property type="nucleotide sequence ID" value="XM_060551341.1"/>
</dbReference>
<organism evidence="2 3">
    <name type="scientific">Colletotrichum navitas</name>
    <dbReference type="NCBI Taxonomy" id="681940"/>
    <lineage>
        <taxon>Eukaryota</taxon>
        <taxon>Fungi</taxon>
        <taxon>Dikarya</taxon>
        <taxon>Ascomycota</taxon>
        <taxon>Pezizomycotina</taxon>
        <taxon>Sordariomycetes</taxon>
        <taxon>Hypocreomycetidae</taxon>
        <taxon>Glomerellales</taxon>
        <taxon>Glomerellaceae</taxon>
        <taxon>Colletotrichum</taxon>
        <taxon>Colletotrichum graminicola species complex</taxon>
    </lineage>
</organism>
<comment type="caution">
    <text evidence="2">The sequence shown here is derived from an EMBL/GenBank/DDBJ whole genome shotgun (WGS) entry which is preliminary data.</text>
</comment>
<sequence length="167" mass="18604">MPRSSRQRTRVFQQEIRMHLTSFCSLIAVVYSVSTHVVIIIEKAMRDVIELAPTIRRCGFSASLLVCAAYSFVQQKVPVVPARHAQSGPGGVATTEKKVVIRPISSKGKTRRRRRVAPAIVSHHHPPKLRALGFRETELKRALAAGYLGLILQQQSQLSSENRIGQE</sequence>